<protein>
    <submittedName>
        <fullName evidence="3">Fe-S protein</fullName>
    </submittedName>
</protein>
<dbReference type="Pfam" id="PF11575">
    <property type="entry name" value="FhuF_C"/>
    <property type="match status" value="1"/>
</dbReference>
<evidence type="ECO:0000259" key="1">
    <source>
        <dbReference type="Pfam" id="PF06276"/>
    </source>
</evidence>
<proteinExistence type="predicted"/>
<organism evidence="3 4">
    <name type="scientific">Paenibacillus oralis</name>
    <dbReference type="NCBI Taxonomy" id="2490856"/>
    <lineage>
        <taxon>Bacteria</taxon>
        <taxon>Bacillati</taxon>
        <taxon>Bacillota</taxon>
        <taxon>Bacilli</taxon>
        <taxon>Bacillales</taxon>
        <taxon>Paenibacillaceae</taxon>
        <taxon>Paenibacillus</taxon>
    </lineage>
</organism>
<dbReference type="Proteomes" id="UP000267017">
    <property type="component" value="Unassembled WGS sequence"/>
</dbReference>
<dbReference type="RefSeq" id="WP_128635562.1">
    <property type="nucleotide sequence ID" value="NZ_RRCN01000001.1"/>
</dbReference>
<evidence type="ECO:0000313" key="3">
    <source>
        <dbReference type="EMBL" id="RRJ67798.1"/>
    </source>
</evidence>
<dbReference type="InterPro" id="IPR022770">
    <property type="entry name" value="IucA/IucC-like_C"/>
</dbReference>
<name>A0A3P3UDU7_9BACL</name>
<dbReference type="EMBL" id="RRCN01000001">
    <property type="protein sequence ID" value="RRJ67798.1"/>
    <property type="molecule type" value="Genomic_DNA"/>
</dbReference>
<dbReference type="AlphaFoldDB" id="A0A3P3UDU7"/>
<comment type="caution">
    <text evidence="3">The sequence shown here is derived from an EMBL/GenBank/DDBJ whole genome shotgun (WGS) entry which is preliminary data.</text>
</comment>
<dbReference type="Pfam" id="PF06276">
    <property type="entry name" value="FhuF"/>
    <property type="match status" value="1"/>
</dbReference>
<feature type="domain" description="Aerobactin siderophore biosynthesis IucA/IucC-like C-terminal" evidence="1">
    <location>
        <begin position="65"/>
        <end position="214"/>
    </location>
</feature>
<feature type="domain" description="Ferric siderophore reductase C-terminal" evidence="2">
    <location>
        <begin position="233"/>
        <end position="253"/>
    </location>
</feature>
<dbReference type="InterPro" id="IPR024726">
    <property type="entry name" value="FhuF_C"/>
</dbReference>
<evidence type="ECO:0000313" key="4">
    <source>
        <dbReference type="Proteomes" id="UP000267017"/>
    </source>
</evidence>
<dbReference type="OrthoDB" id="5870636at2"/>
<dbReference type="GO" id="GO:0003824">
    <property type="term" value="F:catalytic activity"/>
    <property type="evidence" value="ECO:0007669"/>
    <property type="project" value="UniProtKB-ARBA"/>
</dbReference>
<keyword evidence="4" id="KW-1185">Reference proteome</keyword>
<dbReference type="GO" id="GO:0051537">
    <property type="term" value="F:2 iron, 2 sulfur cluster binding"/>
    <property type="evidence" value="ECO:0007669"/>
    <property type="project" value="InterPro"/>
</dbReference>
<sequence length="260" mass="29193">MDEQTRLSAEELDVLREKFGLSLEPSPQAANIIRPARLLEAKPCAACLDELTPVLGSPSRMITASQFSKRYAQLLAAPLFYAMTIYNKGLDLSVNHCHLEVSAPAGGRWSSRLLVTELQVDKPAAIGLRSSWRERLAEHFFVGHLSRVWHALAEAACVPKAILWENTAVRLFSLYEKKLGPGKDAEENRRISEDFHYLVHEAPGYVFGEKKNPLTAFYTPKLQGTVSGNTRVRHTCCFYYELAGGEYCSNCPKARDHRQK</sequence>
<accession>A0A3P3UDU7</accession>
<evidence type="ECO:0000259" key="2">
    <source>
        <dbReference type="Pfam" id="PF11575"/>
    </source>
</evidence>
<reference evidence="3 4" key="1">
    <citation type="submission" date="2018-11" db="EMBL/GenBank/DDBJ databases">
        <title>Genome sequencing of Paenibacillus sp. KCOM 3021 (= ChDC PVNT-B20).</title>
        <authorList>
            <person name="Kook J.-K."/>
            <person name="Park S.-N."/>
            <person name="Lim Y.K."/>
        </authorList>
    </citation>
    <scope>NUCLEOTIDE SEQUENCE [LARGE SCALE GENOMIC DNA]</scope>
    <source>
        <strain evidence="3 4">KCOM 3021</strain>
    </source>
</reference>
<gene>
    <name evidence="3" type="ORF">EHV15_27150</name>
</gene>